<dbReference type="CDD" id="cd16344">
    <property type="entry name" value="LMWPAP"/>
    <property type="match status" value="1"/>
</dbReference>
<dbReference type="InterPro" id="IPR017867">
    <property type="entry name" value="Tyr_phospatase_low_mol_wt"/>
</dbReference>
<keyword evidence="7" id="KW-1185">Reference proteome</keyword>
<dbReference type="Pfam" id="PF01451">
    <property type="entry name" value="LMWPc"/>
    <property type="match status" value="1"/>
</dbReference>
<dbReference type="SUPFAM" id="SSF52788">
    <property type="entry name" value="Phosphotyrosine protein phosphatases I"/>
    <property type="match status" value="1"/>
</dbReference>
<dbReference type="AlphaFoldDB" id="A0A168L8L9"/>
<dbReference type="EMBL" id="LVJH01000017">
    <property type="protein sequence ID" value="OAB43029.1"/>
    <property type="molecule type" value="Genomic_DNA"/>
</dbReference>
<dbReference type="PANTHER" id="PTHR11717:SF31">
    <property type="entry name" value="LOW MOLECULAR WEIGHT PROTEIN-TYROSINE-PHOSPHATASE ETP-RELATED"/>
    <property type="match status" value="1"/>
</dbReference>
<feature type="active site" description="Nucleophile" evidence="4">
    <location>
        <position position="20"/>
    </location>
</feature>
<protein>
    <submittedName>
        <fullName evidence="6">Protein tyrosine phosphatase</fullName>
    </submittedName>
</protein>
<dbReference type="GO" id="GO:0004725">
    <property type="term" value="F:protein tyrosine phosphatase activity"/>
    <property type="evidence" value="ECO:0007669"/>
    <property type="project" value="InterPro"/>
</dbReference>
<name>A0A168L8L9_9BACL</name>
<keyword evidence="3" id="KW-0904">Protein phosphatase</keyword>
<evidence type="ECO:0000313" key="6">
    <source>
        <dbReference type="EMBL" id="OAB43029.1"/>
    </source>
</evidence>
<evidence type="ECO:0000259" key="5">
    <source>
        <dbReference type="SMART" id="SM00226"/>
    </source>
</evidence>
<accession>A0A168L8L9</accession>
<sequence length="204" mass="23272">MEKIIIFWRWRNVLRILFVCTGNTCRSPMAEAILRKLAKERGLKLEVQSAGVAASEGIPISRHAEAVLRDHNIDDKITSKTLRLDIVRDSGLILTLTQAHKQHVIRNFPEVVGRIYTLKEYAEDDEAVLRDVAELDTLYAAWAMNNALGKPMENRKRMIEIQQRIPSFDISDPYGGSREDYEVAAAEIRTAIDRLLLKLEENSN</sequence>
<dbReference type="Proteomes" id="UP000076967">
    <property type="component" value="Unassembled WGS sequence"/>
</dbReference>
<gene>
    <name evidence="6" type="ORF">PGLA_10550</name>
</gene>
<evidence type="ECO:0000256" key="1">
    <source>
        <dbReference type="ARBA" id="ARBA00011063"/>
    </source>
</evidence>
<proteinExistence type="inferred from homology"/>
<feature type="active site" evidence="4">
    <location>
        <position position="26"/>
    </location>
</feature>
<comment type="caution">
    <text evidence="6">The sequence shown here is derived from an EMBL/GenBank/DDBJ whole genome shotgun (WGS) entry which is preliminary data.</text>
</comment>
<dbReference type="PANTHER" id="PTHR11717">
    <property type="entry name" value="LOW MOLECULAR WEIGHT PROTEIN TYROSINE PHOSPHATASE"/>
    <property type="match status" value="1"/>
</dbReference>
<dbReference type="STRING" id="494026.PGLA_10550"/>
<evidence type="ECO:0000256" key="3">
    <source>
        <dbReference type="ARBA" id="ARBA00022912"/>
    </source>
</evidence>
<keyword evidence="2" id="KW-0378">Hydrolase</keyword>
<dbReference type="InterPro" id="IPR036196">
    <property type="entry name" value="Ptyr_pPase_sf"/>
</dbReference>
<dbReference type="SMART" id="SM00226">
    <property type="entry name" value="LMWPc"/>
    <property type="match status" value="1"/>
</dbReference>
<dbReference type="Gene3D" id="3.40.50.2300">
    <property type="match status" value="1"/>
</dbReference>
<comment type="similarity">
    <text evidence="1">Belongs to the low molecular weight phosphotyrosine protein phosphatase family.</text>
</comment>
<reference evidence="6 7" key="1">
    <citation type="submission" date="2016-03" db="EMBL/GenBank/DDBJ databases">
        <title>Draft genome sequence of Paenibacillus glacialis DSM 22343.</title>
        <authorList>
            <person name="Shin S.-K."/>
            <person name="Yi H."/>
        </authorList>
    </citation>
    <scope>NUCLEOTIDE SEQUENCE [LARGE SCALE GENOMIC DNA]</scope>
    <source>
        <strain evidence="6 7">DSM 22343</strain>
    </source>
</reference>
<evidence type="ECO:0000313" key="7">
    <source>
        <dbReference type="Proteomes" id="UP000076967"/>
    </source>
</evidence>
<evidence type="ECO:0000256" key="2">
    <source>
        <dbReference type="ARBA" id="ARBA00022801"/>
    </source>
</evidence>
<feature type="domain" description="Phosphotyrosine protein phosphatase I" evidence="5">
    <location>
        <begin position="14"/>
        <end position="198"/>
    </location>
</feature>
<dbReference type="InterPro" id="IPR023485">
    <property type="entry name" value="Ptyr_pPase"/>
</dbReference>
<organism evidence="6 7">
    <name type="scientific">Paenibacillus glacialis</name>
    <dbReference type="NCBI Taxonomy" id="494026"/>
    <lineage>
        <taxon>Bacteria</taxon>
        <taxon>Bacillati</taxon>
        <taxon>Bacillota</taxon>
        <taxon>Bacilli</taxon>
        <taxon>Bacillales</taxon>
        <taxon>Paenibacillaceae</taxon>
        <taxon>Paenibacillus</taxon>
    </lineage>
</organism>
<evidence type="ECO:0000256" key="4">
    <source>
        <dbReference type="PIRSR" id="PIRSR617867-1"/>
    </source>
</evidence>
<dbReference type="InterPro" id="IPR050438">
    <property type="entry name" value="LMW_PTPase"/>
</dbReference>
<dbReference type="PRINTS" id="PR00719">
    <property type="entry name" value="LMWPTPASE"/>
</dbReference>